<organism evidence="3 4">
    <name type="scientific">Candidatus Uhrbacteria bacterium RIFOXYB2_FULL_57_15</name>
    <dbReference type="NCBI Taxonomy" id="1802422"/>
    <lineage>
        <taxon>Bacteria</taxon>
        <taxon>Candidatus Uhriibacteriota</taxon>
    </lineage>
</organism>
<feature type="signal peptide" evidence="2">
    <location>
        <begin position="1"/>
        <end position="21"/>
    </location>
</feature>
<sequence length="412" mass="43864">MKRWILTLISACLLAPSIVFAADSCDSSVYLYDEAPVCACYFNGSYCDVFYPTSSGYSEASCTTDCKLAYGDAYASSSYHDGKDTCEGKGVATKCSASNATARLAETDQAVAAALEAGANTPSYATPQLSVDIPGVDFVKTLYRDGKLESNFLGAYISGVYKFLIGFAISIAIVMVMVGGLQYVIGASSGEIGKAKNRIVNAITGFVLLLFVYVILYLVNPELTVFKNLEITVIPPSPEEYEDDFITNGSVATNFSTPDGTNISGAGKTKIPSELTADIESAAQTLASWGYGMSIASSFRSVEKQRELIYRNCQNPPGSSTCNRKPDKPTTCILKDNNAANCPHTTGRALDIWGTTGGSQCISQDACLSDPAACRANTCQAAVISAMKTAGFCNLKSEPWHFEKPKMSSTCN</sequence>
<gene>
    <name evidence="3" type="ORF">A2304_02980</name>
</gene>
<evidence type="ECO:0000256" key="2">
    <source>
        <dbReference type="SAM" id="SignalP"/>
    </source>
</evidence>
<evidence type="ECO:0000256" key="1">
    <source>
        <dbReference type="SAM" id="Phobius"/>
    </source>
</evidence>
<proteinExistence type="predicted"/>
<feature type="chain" id="PRO_5009533336" description="Peptidase M15B domain-containing protein" evidence="2">
    <location>
        <begin position="22"/>
        <end position="412"/>
    </location>
</feature>
<comment type="caution">
    <text evidence="3">The sequence shown here is derived from an EMBL/GenBank/DDBJ whole genome shotgun (WGS) entry which is preliminary data.</text>
</comment>
<accession>A0A1F7W770</accession>
<keyword evidence="2" id="KW-0732">Signal</keyword>
<dbReference type="Proteomes" id="UP000176501">
    <property type="component" value="Unassembled WGS sequence"/>
</dbReference>
<evidence type="ECO:0008006" key="5">
    <source>
        <dbReference type="Google" id="ProtNLM"/>
    </source>
</evidence>
<reference evidence="3 4" key="1">
    <citation type="journal article" date="2016" name="Nat. Commun.">
        <title>Thousands of microbial genomes shed light on interconnected biogeochemical processes in an aquifer system.</title>
        <authorList>
            <person name="Anantharaman K."/>
            <person name="Brown C.T."/>
            <person name="Hug L.A."/>
            <person name="Sharon I."/>
            <person name="Castelle C.J."/>
            <person name="Probst A.J."/>
            <person name="Thomas B.C."/>
            <person name="Singh A."/>
            <person name="Wilkins M.J."/>
            <person name="Karaoz U."/>
            <person name="Brodie E.L."/>
            <person name="Williams K.H."/>
            <person name="Hubbard S.S."/>
            <person name="Banfield J.F."/>
        </authorList>
    </citation>
    <scope>NUCLEOTIDE SEQUENCE [LARGE SCALE GENOMIC DNA]</scope>
</reference>
<name>A0A1F7W770_9BACT</name>
<keyword evidence="1" id="KW-1133">Transmembrane helix</keyword>
<dbReference type="SUPFAM" id="SSF55166">
    <property type="entry name" value="Hedgehog/DD-peptidase"/>
    <property type="match status" value="1"/>
</dbReference>
<dbReference type="Gene3D" id="3.30.1380.10">
    <property type="match status" value="1"/>
</dbReference>
<protein>
    <recommendedName>
        <fullName evidence="5">Peptidase M15B domain-containing protein</fullName>
    </recommendedName>
</protein>
<dbReference type="InterPro" id="IPR009045">
    <property type="entry name" value="Zn_M74/Hedgehog-like"/>
</dbReference>
<feature type="transmembrane region" description="Helical" evidence="1">
    <location>
        <begin position="199"/>
        <end position="219"/>
    </location>
</feature>
<dbReference type="AlphaFoldDB" id="A0A1F7W770"/>
<keyword evidence="1" id="KW-0472">Membrane</keyword>
<evidence type="ECO:0000313" key="4">
    <source>
        <dbReference type="Proteomes" id="UP000176501"/>
    </source>
</evidence>
<feature type="transmembrane region" description="Helical" evidence="1">
    <location>
        <begin position="163"/>
        <end position="187"/>
    </location>
</feature>
<dbReference type="EMBL" id="MGFE01000017">
    <property type="protein sequence ID" value="OGL98642.1"/>
    <property type="molecule type" value="Genomic_DNA"/>
</dbReference>
<keyword evidence="1" id="KW-0812">Transmembrane</keyword>
<evidence type="ECO:0000313" key="3">
    <source>
        <dbReference type="EMBL" id="OGL98642.1"/>
    </source>
</evidence>